<comment type="caution">
    <text evidence="3">The sequence shown here is derived from an EMBL/GenBank/DDBJ whole genome shotgun (WGS) entry which is preliminary data.</text>
</comment>
<dbReference type="EMBL" id="JACAZH010000013">
    <property type="protein sequence ID" value="KAF7351522.1"/>
    <property type="molecule type" value="Genomic_DNA"/>
</dbReference>
<feature type="compositionally biased region" description="Low complexity" evidence="1">
    <location>
        <begin position="135"/>
        <end position="161"/>
    </location>
</feature>
<keyword evidence="4" id="KW-1185">Reference proteome</keyword>
<proteinExistence type="predicted"/>
<dbReference type="Pfam" id="PF01693">
    <property type="entry name" value="Cauli_VI"/>
    <property type="match status" value="1"/>
</dbReference>
<evidence type="ECO:0000313" key="3">
    <source>
        <dbReference type="EMBL" id="KAF7351522.1"/>
    </source>
</evidence>
<feature type="compositionally biased region" description="Low complexity" evidence="1">
    <location>
        <begin position="95"/>
        <end position="115"/>
    </location>
</feature>
<organism evidence="3 4">
    <name type="scientific">Mycena sanguinolenta</name>
    <dbReference type="NCBI Taxonomy" id="230812"/>
    <lineage>
        <taxon>Eukaryota</taxon>
        <taxon>Fungi</taxon>
        <taxon>Dikarya</taxon>
        <taxon>Basidiomycota</taxon>
        <taxon>Agaricomycotina</taxon>
        <taxon>Agaricomycetes</taxon>
        <taxon>Agaricomycetidae</taxon>
        <taxon>Agaricales</taxon>
        <taxon>Marasmiineae</taxon>
        <taxon>Mycenaceae</taxon>
        <taxon>Mycena</taxon>
    </lineage>
</organism>
<dbReference type="InterPro" id="IPR037056">
    <property type="entry name" value="RNase_H1_N_sf"/>
</dbReference>
<reference evidence="3" key="1">
    <citation type="submission" date="2020-05" db="EMBL/GenBank/DDBJ databases">
        <title>Mycena genomes resolve the evolution of fungal bioluminescence.</title>
        <authorList>
            <person name="Tsai I.J."/>
        </authorList>
    </citation>
    <scope>NUCLEOTIDE SEQUENCE</scope>
    <source>
        <strain evidence="3">160909Yilan</strain>
    </source>
</reference>
<feature type="compositionally biased region" description="Basic and acidic residues" evidence="1">
    <location>
        <begin position="81"/>
        <end position="94"/>
    </location>
</feature>
<dbReference type="Gene3D" id="3.40.970.10">
    <property type="entry name" value="Ribonuclease H1, N-terminal domain"/>
    <property type="match status" value="1"/>
</dbReference>
<feature type="region of interest" description="Disordered" evidence="1">
    <location>
        <begin position="81"/>
        <end position="178"/>
    </location>
</feature>
<dbReference type="Proteomes" id="UP000623467">
    <property type="component" value="Unassembled WGS sequence"/>
</dbReference>
<accession>A0A8H7CX85</accession>
<evidence type="ECO:0000313" key="4">
    <source>
        <dbReference type="Proteomes" id="UP000623467"/>
    </source>
</evidence>
<evidence type="ECO:0000259" key="2">
    <source>
        <dbReference type="Pfam" id="PF01693"/>
    </source>
</evidence>
<protein>
    <recommendedName>
        <fullName evidence="2">Ribonuclease H1 N-terminal domain-containing protein</fullName>
    </recommendedName>
</protein>
<dbReference type="InterPro" id="IPR011320">
    <property type="entry name" value="RNase_H1_N"/>
</dbReference>
<evidence type="ECO:0000256" key="1">
    <source>
        <dbReference type="SAM" id="MobiDB-lite"/>
    </source>
</evidence>
<dbReference type="OrthoDB" id="3026179at2759"/>
<feature type="domain" description="Ribonuclease H1 N-terminal" evidence="2">
    <location>
        <begin position="40"/>
        <end position="68"/>
    </location>
</feature>
<gene>
    <name evidence="3" type="ORF">MSAN_01584600</name>
</gene>
<sequence length="178" mass="19053">MSASSSPFRCMPPYYPAPGESETLVLGKKMYLVCGKLVSKPGIYTSWPTADAQYKGVSGASIKGYYDYKLLVAAWHARCDSGEHDHPVDPDGSHARALPPSLPSAPSAPAATTPRPRGRAREHPSPRLRVYRIHSCSPTRTPSPISSTPSPTRGSPVSSTRIGTHDAPPAYTAISQNQ</sequence>
<name>A0A8H7CX85_9AGAR</name>
<dbReference type="AlphaFoldDB" id="A0A8H7CX85"/>